<dbReference type="CDD" id="cd07440">
    <property type="entry name" value="RGS"/>
    <property type="match status" value="1"/>
</dbReference>
<sequence length="500" mass="57168">MVLTPTTVQLEFLLFAVIYAGLFLVLFPLFLYRSTREPLRSRGVFWSIFTAIGLSIDLILLLVRSYDRSLFSCRTRLISAAFISPLSFLPYFIRSFVLWYRLRWHQEKSTLRHWFHDHRAVLKLRWQILFWVGVCLLHIIVDVIITESNAGYIDVNMTDTRCNSVPNSLGQNIIGFGYALCVIALVKLLWRDVEDAYYVKSELRLLAYISIPTFIVYFALSVVDPKSFDYGNMLIIVFLCIFIANVCFPIVVSYYDEIVQRKMARSSSQESLVSADLPRFRESKRQRRAAASAAAARQAGASSETDPVEQETIQVDEDIDSDSESHPEEEQQHADANPRSILELDAHMMSSNLALNQLGTTTRPERPFGSTLSDILGNDILMAAFADYTVRCWCSENLLFYRTMTDLRARQQAGEKITAEDIQAIRREYLLPTSKRELNLPITLSAQVNAELDREPTDPAVLDPVFKSIFALLKTDVYPRFRQSSLFQEALARVKSQSQV</sequence>
<dbReference type="PROSITE" id="PS50132">
    <property type="entry name" value="RGS"/>
    <property type="match status" value="1"/>
</dbReference>
<evidence type="ECO:0000313" key="4">
    <source>
        <dbReference type="Proteomes" id="UP000008743"/>
    </source>
</evidence>
<dbReference type="PANTHER" id="PTHR10845:SF192">
    <property type="entry name" value="DOUBLE HIT, ISOFORM B"/>
    <property type="match status" value="1"/>
</dbReference>
<name>A0A0D2X4C9_CAPO3</name>
<evidence type="ECO:0000256" key="1">
    <source>
        <dbReference type="SAM" id="Phobius"/>
    </source>
</evidence>
<dbReference type="PhylomeDB" id="A0A0D2X4C9"/>
<dbReference type="SMART" id="SM00315">
    <property type="entry name" value="RGS"/>
    <property type="match status" value="1"/>
</dbReference>
<dbReference type="RefSeq" id="XP_004344992.1">
    <property type="nucleotide sequence ID" value="XM_004344942.2"/>
</dbReference>
<dbReference type="EMBL" id="KE346370">
    <property type="protein sequence ID" value="KJE95839.1"/>
    <property type="molecule type" value="Genomic_DNA"/>
</dbReference>
<keyword evidence="1" id="KW-1133">Transmembrane helix</keyword>
<dbReference type="PANTHER" id="PTHR10845">
    <property type="entry name" value="REGULATOR OF G PROTEIN SIGNALING"/>
    <property type="match status" value="1"/>
</dbReference>
<gene>
    <name evidence="3" type="ORF">CAOG_006243</name>
</gene>
<dbReference type="SUPFAM" id="SSF48097">
    <property type="entry name" value="Regulator of G-protein signaling, RGS"/>
    <property type="match status" value="1"/>
</dbReference>
<protein>
    <recommendedName>
        <fullName evidence="2">RGS domain-containing protein</fullName>
    </recommendedName>
</protein>
<dbReference type="Pfam" id="PF00615">
    <property type="entry name" value="RGS"/>
    <property type="match status" value="1"/>
</dbReference>
<dbReference type="OrthoDB" id="196547at2759"/>
<feature type="transmembrane region" description="Helical" evidence="1">
    <location>
        <begin position="78"/>
        <end position="102"/>
    </location>
</feature>
<keyword evidence="1" id="KW-0472">Membrane</keyword>
<keyword evidence="1" id="KW-0812">Transmembrane</keyword>
<feature type="transmembrane region" description="Helical" evidence="1">
    <location>
        <begin position="202"/>
        <end position="220"/>
    </location>
</feature>
<dbReference type="eggNOG" id="ENOG502TF8V">
    <property type="taxonomic scope" value="Eukaryota"/>
</dbReference>
<feature type="transmembrane region" description="Helical" evidence="1">
    <location>
        <begin position="173"/>
        <end position="190"/>
    </location>
</feature>
<evidence type="ECO:0000313" key="3">
    <source>
        <dbReference type="EMBL" id="KJE95839.1"/>
    </source>
</evidence>
<accession>A0A0D2X4C9</accession>
<dbReference type="InterPro" id="IPR016137">
    <property type="entry name" value="RGS"/>
</dbReference>
<dbReference type="Gene3D" id="1.10.167.10">
    <property type="entry name" value="Regulator of G-protein Signalling 4, domain 2"/>
    <property type="match status" value="1"/>
</dbReference>
<dbReference type="InterPro" id="IPR036305">
    <property type="entry name" value="RGS_sf"/>
</dbReference>
<dbReference type="InterPro" id="IPR044926">
    <property type="entry name" value="RGS_subdomain_2"/>
</dbReference>
<dbReference type="InParanoid" id="A0A0D2X4C9"/>
<dbReference type="AlphaFoldDB" id="A0A0D2X4C9"/>
<evidence type="ECO:0000259" key="2">
    <source>
        <dbReference type="PROSITE" id="PS50132"/>
    </source>
</evidence>
<feature type="transmembrane region" description="Helical" evidence="1">
    <location>
        <begin position="44"/>
        <end position="66"/>
    </location>
</feature>
<feature type="transmembrane region" description="Helical" evidence="1">
    <location>
        <begin position="12"/>
        <end position="32"/>
    </location>
</feature>
<reference evidence="4" key="1">
    <citation type="submission" date="2011-02" db="EMBL/GenBank/DDBJ databases">
        <title>The Genome Sequence of Capsaspora owczarzaki ATCC 30864.</title>
        <authorList>
            <person name="Russ C."/>
            <person name="Cuomo C."/>
            <person name="Burger G."/>
            <person name="Gray M.W."/>
            <person name="Holland P.W.H."/>
            <person name="King N."/>
            <person name="Lang F.B.F."/>
            <person name="Roger A.J."/>
            <person name="Ruiz-Trillo I."/>
            <person name="Young S.K."/>
            <person name="Zeng Q."/>
            <person name="Gargeya S."/>
            <person name="Alvarado L."/>
            <person name="Berlin A."/>
            <person name="Chapman S.B."/>
            <person name="Chen Z."/>
            <person name="Freedman E."/>
            <person name="Gellesch M."/>
            <person name="Goldberg J."/>
            <person name="Griggs A."/>
            <person name="Gujja S."/>
            <person name="Heilman E."/>
            <person name="Heiman D."/>
            <person name="Howarth C."/>
            <person name="Mehta T."/>
            <person name="Neiman D."/>
            <person name="Pearson M."/>
            <person name="Roberts A."/>
            <person name="Saif S."/>
            <person name="Shea T."/>
            <person name="Shenoy N."/>
            <person name="Sisk P."/>
            <person name="Stolte C."/>
            <person name="Sykes S."/>
            <person name="White J."/>
            <person name="Yandava C."/>
            <person name="Haas B."/>
            <person name="Nusbaum C."/>
            <person name="Birren B."/>
        </authorList>
    </citation>
    <scope>NUCLEOTIDE SEQUENCE</scope>
    <source>
        <strain evidence="4">ATCC 30864</strain>
    </source>
</reference>
<dbReference type="OMA" id="RMELAIC"/>
<proteinExistence type="predicted"/>
<feature type="domain" description="RGS" evidence="2">
    <location>
        <begin position="371"/>
        <end position="491"/>
    </location>
</feature>
<feature type="transmembrane region" description="Helical" evidence="1">
    <location>
        <begin position="128"/>
        <end position="153"/>
    </location>
</feature>
<feature type="transmembrane region" description="Helical" evidence="1">
    <location>
        <begin position="232"/>
        <end position="255"/>
    </location>
</feature>
<dbReference type="Proteomes" id="UP000008743">
    <property type="component" value="Unassembled WGS sequence"/>
</dbReference>
<keyword evidence="4" id="KW-1185">Reference proteome</keyword>
<organism evidence="3 4">
    <name type="scientific">Capsaspora owczarzaki (strain ATCC 30864)</name>
    <dbReference type="NCBI Taxonomy" id="595528"/>
    <lineage>
        <taxon>Eukaryota</taxon>
        <taxon>Filasterea</taxon>
        <taxon>Capsaspora</taxon>
    </lineage>
</organism>